<organism evidence="2">
    <name type="scientific">Spironucleus salmonicida</name>
    <dbReference type="NCBI Taxonomy" id="348837"/>
    <lineage>
        <taxon>Eukaryota</taxon>
        <taxon>Metamonada</taxon>
        <taxon>Diplomonadida</taxon>
        <taxon>Hexamitidae</taxon>
        <taxon>Hexamitinae</taxon>
        <taxon>Spironucleus</taxon>
    </lineage>
</organism>
<protein>
    <submittedName>
        <fullName evidence="2">Uncharacterized protein</fullName>
    </submittedName>
</protein>
<evidence type="ECO:0000313" key="4">
    <source>
        <dbReference type="Proteomes" id="UP000018208"/>
    </source>
</evidence>
<reference evidence="2 3" key="1">
    <citation type="journal article" date="2014" name="PLoS Genet.">
        <title>The Genome of Spironucleus salmonicida Highlights a Fish Pathogen Adapted to Fluctuating Environments.</title>
        <authorList>
            <person name="Xu F."/>
            <person name="Jerlstrom-Hultqvist J."/>
            <person name="Einarsson E."/>
            <person name="Astvaldsson A."/>
            <person name="Svard S.G."/>
            <person name="Andersson J.O."/>
        </authorList>
    </citation>
    <scope>NUCLEOTIDE SEQUENCE</scope>
    <source>
        <strain evidence="3">ATCC 50377</strain>
    </source>
</reference>
<sequence>MLLLTLLVDANTIGFSTVTNTTVSIQIVTIAASITGIADFSITIAGNKFDFKQGENKFQFDASVSTVPLKTISDHFANEQTLSITTQPGDASTEITITKKQLLFAYCATEIGVKINYASESDNSIVITFPAGIDVTKGSLITLGSNFYHAAPSTVAGTSTITLRCPESFAQVNPTTCFDKLNGLKQAKSIQIFTTGNDRFQYEETYVSGDTLKIETNFTGGEQKIKFTTTQIIMLACICLLLVMAVVMPIVCCKSNSRKDASNKPISSGFGSLRPKSDMSCASKSNVELTIYKQESMLFV</sequence>
<evidence type="ECO:0000313" key="2">
    <source>
        <dbReference type="EMBL" id="EST46476.1"/>
    </source>
</evidence>
<gene>
    <name evidence="2" type="ORF">SS50377_13558</name>
    <name evidence="3" type="ORF">SS50377_23798</name>
</gene>
<keyword evidence="4" id="KW-1185">Reference proteome</keyword>
<keyword evidence="1" id="KW-0472">Membrane</keyword>
<name>V6LS09_9EUKA</name>
<dbReference type="AlphaFoldDB" id="V6LS09"/>
<keyword evidence="1" id="KW-0812">Transmembrane</keyword>
<evidence type="ECO:0000256" key="1">
    <source>
        <dbReference type="SAM" id="Phobius"/>
    </source>
</evidence>
<feature type="transmembrane region" description="Helical" evidence="1">
    <location>
        <begin position="232"/>
        <end position="252"/>
    </location>
</feature>
<dbReference type="EMBL" id="KI546074">
    <property type="protein sequence ID" value="EST46476.1"/>
    <property type="molecule type" value="Genomic_DNA"/>
</dbReference>
<keyword evidence="1" id="KW-1133">Transmembrane helix</keyword>
<dbReference type="EMBL" id="AUWU02000004">
    <property type="protein sequence ID" value="KAH0573863.1"/>
    <property type="molecule type" value="Genomic_DNA"/>
</dbReference>
<evidence type="ECO:0000313" key="3">
    <source>
        <dbReference type="EMBL" id="KAH0573863.1"/>
    </source>
</evidence>
<reference evidence="3" key="2">
    <citation type="submission" date="2020-12" db="EMBL/GenBank/DDBJ databases">
        <title>New Spironucleus salmonicida genome in near-complete chromosomes.</title>
        <authorList>
            <person name="Xu F."/>
            <person name="Kurt Z."/>
            <person name="Jimenez-Gonzalez A."/>
            <person name="Astvaldsson A."/>
            <person name="Andersson J.O."/>
            <person name="Svard S.G."/>
        </authorList>
    </citation>
    <scope>NUCLEOTIDE SEQUENCE</scope>
    <source>
        <strain evidence="3">ATCC 50377</strain>
    </source>
</reference>
<dbReference type="VEuPathDB" id="GiardiaDB:SS50377_23798"/>
<proteinExistence type="predicted"/>
<dbReference type="Proteomes" id="UP000018208">
    <property type="component" value="Unassembled WGS sequence"/>
</dbReference>
<accession>V6LS09</accession>